<accession>B9RRB3</accession>
<proteinExistence type="predicted"/>
<dbReference type="EMBL" id="EQ973802">
    <property type="protein sequence ID" value="EEF46284.1"/>
    <property type="molecule type" value="Genomic_DNA"/>
</dbReference>
<dbReference type="PANTHER" id="PTHR24177">
    <property type="entry name" value="CASKIN"/>
    <property type="match status" value="1"/>
</dbReference>
<evidence type="ECO:0000313" key="4">
    <source>
        <dbReference type="Proteomes" id="UP000008311"/>
    </source>
</evidence>
<dbReference type="InterPro" id="IPR026961">
    <property type="entry name" value="PGG_dom"/>
</dbReference>
<keyword evidence="1" id="KW-1133">Transmembrane helix</keyword>
<sequence length="116" mass="12416">MEEHKELVKEGEKWMKDKASSCTVAAALIATVVFAAAITAPGGNKNEDGYPNFSKQKAFVLLLIPVAFSATLLSSILQQESLDADSGGWLSLRKLNSKATLAEDGHVDTPLYGTTF</sequence>
<evidence type="ECO:0000313" key="3">
    <source>
        <dbReference type="EMBL" id="EEF46284.1"/>
    </source>
</evidence>
<dbReference type="Pfam" id="PF13962">
    <property type="entry name" value="PGG"/>
    <property type="match status" value="1"/>
</dbReference>
<keyword evidence="1" id="KW-0472">Membrane</keyword>
<evidence type="ECO:0000256" key="1">
    <source>
        <dbReference type="SAM" id="Phobius"/>
    </source>
</evidence>
<dbReference type="STRING" id="3988.B9RRB3"/>
<dbReference type="eggNOG" id="KOG0504">
    <property type="taxonomic scope" value="Eukaryota"/>
</dbReference>
<feature type="transmembrane region" description="Helical" evidence="1">
    <location>
        <begin position="21"/>
        <end position="38"/>
    </location>
</feature>
<protein>
    <recommendedName>
        <fullName evidence="2">PGG domain-containing protein</fullName>
    </recommendedName>
</protein>
<feature type="transmembrane region" description="Helical" evidence="1">
    <location>
        <begin position="58"/>
        <end position="77"/>
    </location>
</feature>
<name>B9RRB3_RICCO</name>
<keyword evidence="1" id="KW-0812">Transmembrane</keyword>
<evidence type="ECO:0000259" key="2">
    <source>
        <dbReference type="Pfam" id="PF13962"/>
    </source>
</evidence>
<dbReference type="PANTHER" id="PTHR24177:SF292">
    <property type="entry name" value="ANKYRIN REPEAT FAMILY PROTEIN-RELATED"/>
    <property type="match status" value="1"/>
</dbReference>
<dbReference type="InParanoid" id="B9RRB3"/>
<keyword evidence="4" id="KW-1185">Reference proteome</keyword>
<dbReference type="AlphaFoldDB" id="B9RRB3"/>
<gene>
    <name evidence="3" type="ORF">RCOM_0712090</name>
</gene>
<dbReference type="Proteomes" id="UP000008311">
    <property type="component" value="Unassembled WGS sequence"/>
</dbReference>
<feature type="domain" description="PGG" evidence="2">
    <location>
        <begin position="12"/>
        <end position="74"/>
    </location>
</feature>
<organism evidence="3 4">
    <name type="scientific">Ricinus communis</name>
    <name type="common">Castor bean</name>
    <dbReference type="NCBI Taxonomy" id="3988"/>
    <lineage>
        <taxon>Eukaryota</taxon>
        <taxon>Viridiplantae</taxon>
        <taxon>Streptophyta</taxon>
        <taxon>Embryophyta</taxon>
        <taxon>Tracheophyta</taxon>
        <taxon>Spermatophyta</taxon>
        <taxon>Magnoliopsida</taxon>
        <taxon>eudicotyledons</taxon>
        <taxon>Gunneridae</taxon>
        <taxon>Pentapetalae</taxon>
        <taxon>rosids</taxon>
        <taxon>fabids</taxon>
        <taxon>Malpighiales</taxon>
        <taxon>Euphorbiaceae</taxon>
        <taxon>Acalyphoideae</taxon>
        <taxon>Acalypheae</taxon>
        <taxon>Ricinus</taxon>
    </lineage>
</organism>
<reference evidence="4" key="1">
    <citation type="journal article" date="2010" name="Nat. Biotechnol.">
        <title>Draft genome sequence of the oilseed species Ricinus communis.</title>
        <authorList>
            <person name="Chan A.P."/>
            <person name="Crabtree J."/>
            <person name="Zhao Q."/>
            <person name="Lorenzi H."/>
            <person name="Orvis J."/>
            <person name="Puiu D."/>
            <person name="Melake-Berhan A."/>
            <person name="Jones K.M."/>
            <person name="Redman J."/>
            <person name="Chen G."/>
            <person name="Cahoon E.B."/>
            <person name="Gedil M."/>
            <person name="Stanke M."/>
            <person name="Haas B.J."/>
            <person name="Wortman J.R."/>
            <person name="Fraser-Liggett C.M."/>
            <person name="Ravel J."/>
            <person name="Rabinowicz P.D."/>
        </authorList>
    </citation>
    <scope>NUCLEOTIDE SEQUENCE [LARGE SCALE GENOMIC DNA]</scope>
    <source>
        <strain evidence="4">cv. Hale</strain>
    </source>
</reference>